<dbReference type="InterPro" id="IPR015797">
    <property type="entry name" value="NUDIX_hydrolase-like_dom_sf"/>
</dbReference>
<keyword evidence="2" id="KW-0378">Hydrolase</keyword>
<evidence type="ECO:0000313" key="4">
    <source>
        <dbReference type="EMBL" id="NIJ12783.1"/>
    </source>
</evidence>
<accession>A0A7X5URA6</accession>
<dbReference type="Proteomes" id="UP000545493">
    <property type="component" value="Unassembled WGS sequence"/>
</dbReference>
<comment type="cofactor">
    <cofactor evidence="1">
        <name>Mg(2+)</name>
        <dbReference type="ChEBI" id="CHEBI:18420"/>
    </cofactor>
</comment>
<keyword evidence="5" id="KW-1185">Reference proteome</keyword>
<gene>
    <name evidence="4" type="ORF">FHU38_003127</name>
</gene>
<evidence type="ECO:0000313" key="5">
    <source>
        <dbReference type="Proteomes" id="UP000545493"/>
    </source>
</evidence>
<dbReference type="GO" id="GO:0016787">
    <property type="term" value="F:hydrolase activity"/>
    <property type="evidence" value="ECO:0007669"/>
    <property type="project" value="UniProtKB-KW"/>
</dbReference>
<sequence>MLLGDGDGFVSCACGHRHWGLHGAAGLLLTDPTRGVLLQHRAGWTHHGQTWALPGGAVRTGESPARAAMRETEEETAVPADAVRALAARTEDHGTWSYTTVLATTQQPVRARVANEESTELRWVPPEEVESYPLHRDFAAAWPTLRPQLDRELVLLVDAANVVGSRPDGWWRDRAAAARRLRDRLAVLTHTGVRAAELGLRPGGGWLWWPRVVLVVEGQARNTAGIPAVEVVAAATDGDSEIVRATRECRRLRPRDHVVVVTADRVLRERVRADGCDIAGPSALLSLLDELECPQ</sequence>
<protein>
    <submittedName>
        <fullName evidence="4">8-oxo-dGTP pyrophosphatase MutT (NUDIX family)</fullName>
    </submittedName>
</protein>
<dbReference type="PANTHER" id="PTHR43046">
    <property type="entry name" value="GDP-MANNOSE MANNOSYL HYDROLASE"/>
    <property type="match status" value="1"/>
</dbReference>
<dbReference type="Gene3D" id="3.90.79.10">
    <property type="entry name" value="Nucleoside Triphosphate Pyrophosphohydrolase"/>
    <property type="match status" value="1"/>
</dbReference>
<name>A0A7X5URA6_9PSEU</name>
<dbReference type="InterPro" id="IPR000086">
    <property type="entry name" value="NUDIX_hydrolase_dom"/>
</dbReference>
<evidence type="ECO:0000256" key="1">
    <source>
        <dbReference type="ARBA" id="ARBA00001946"/>
    </source>
</evidence>
<evidence type="ECO:0000259" key="3">
    <source>
        <dbReference type="PROSITE" id="PS51462"/>
    </source>
</evidence>
<reference evidence="4 5" key="1">
    <citation type="submission" date="2020-03" db="EMBL/GenBank/DDBJ databases">
        <title>Sequencing the genomes of 1000 actinobacteria strains.</title>
        <authorList>
            <person name="Klenk H.-P."/>
        </authorList>
    </citation>
    <scope>NUCLEOTIDE SEQUENCE [LARGE SCALE GENOMIC DNA]</scope>
    <source>
        <strain evidence="4 5">DSM 45685</strain>
    </source>
</reference>
<evidence type="ECO:0000256" key="2">
    <source>
        <dbReference type="ARBA" id="ARBA00022801"/>
    </source>
</evidence>
<dbReference type="PANTHER" id="PTHR43046:SF2">
    <property type="entry name" value="8-OXO-DGTP DIPHOSPHATASE-RELATED"/>
    <property type="match status" value="1"/>
</dbReference>
<dbReference type="PROSITE" id="PS51462">
    <property type="entry name" value="NUDIX"/>
    <property type="match status" value="1"/>
</dbReference>
<dbReference type="PRINTS" id="PR00502">
    <property type="entry name" value="NUDIXFAMILY"/>
</dbReference>
<dbReference type="InterPro" id="IPR020476">
    <property type="entry name" value="Nudix_hydrolase"/>
</dbReference>
<proteinExistence type="predicted"/>
<dbReference type="CDD" id="cd18877">
    <property type="entry name" value="NUDIX_Hydrolase"/>
    <property type="match status" value="1"/>
</dbReference>
<dbReference type="RefSeq" id="WP_167172031.1">
    <property type="nucleotide sequence ID" value="NZ_JAAOYM010000001.1"/>
</dbReference>
<dbReference type="Pfam" id="PF00293">
    <property type="entry name" value="NUDIX"/>
    <property type="match status" value="1"/>
</dbReference>
<comment type="caution">
    <text evidence="4">The sequence shown here is derived from an EMBL/GenBank/DDBJ whole genome shotgun (WGS) entry which is preliminary data.</text>
</comment>
<dbReference type="AlphaFoldDB" id="A0A7X5URA6"/>
<organism evidence="4 5">
    <name type="scientific">Saccharomonospora amisosensis</name>
    <dbReference type="NCBI Taxonomy" id="1128677"/>
    <lineage>
        <taxon>Bacteria</taxon>
        <taxon>Bacillati</taxon>
        <taxon>Actinomycetota</taxon>
        <taxon>Actinomycetes</taxon>
        <taxon>Pseudonocardiales</taxon>
        <taxon>Pseudonocardiaceae</taxon>
        <taxon>Saccharomonospora</taxon>
    </lineage>
</organism>
<feature type="domain" description="Nudix hydrolase" evidence="3">
    <location>
        <begin position="20"/>
        <end position="146"/>
    </location>
</feature>
<dbReference type="EMBL" id="JAAOYM010000001">
    <property type="protein sequence ID" value="NIJ12783.1"/>
    <property type="molecule type" value="Genomic_DNA"/>
</dbReference>
<dbReference type="SUPFAM" id="SSF55811">
    <property type="entry name" value="Nudix"/>
    <property type="match status" value="1"/>
</dbReference>